<evidence type="ECO:0000256" key="1">
    <source>
        <dbReference type="PIRSR" id="PIRSR601310-1"/>
    </source>
</evidence>
<evidence type="ECO:0000313" key="4">
    <source>
        <dbReference type="Proteomes" id="UP001230188"/>
    </source>
</evidence>
<comment type="caution">
    <text evidence="3">The sequence shown here is derived from an EMBL/GenBank/DDBJ whole genome shotgun (WGS) entry which is preliminary data.</text>
</comment>
<dbReference type="Gene3D" id="3.30.428.10">
    <property type="entry name" value="HIT-like"/>
    <property type="match status" value="1"/>
</dbReference>
<accession>A0AAD7XGD2</accession>
<name>A0AAD7XGD2_9STRA</name>
<feature type="signal peptide" evidence="2">
    <location>
        <begin position="1"/>
        <end position="15"/>
    </location>
</feature>
<keyword evidence="2" id="KW-0732">Signal</keyword>
<evidence type="ECO:0008006" key="5">
    <source>
        <dbReference type="Google" id="ProtNLM"/>
    </source>
</evidence>
<feature type="chain" id="PRO_5041989717" description="HIT domain-containing protein" evidence="2">
    <location>
        <begin position="16"/>
        <end position="473"/>
    </location>
</feature>
<dbReference type="Gene3D" id="3.50.4.10">
    <property type="entry name" value="Hepatocyte Growth Factor"/>
    <property type="match status" value="1"/>
</dbReference>
<dbReference type="Proteomes" id="UP001230188">
    <property type="component" value="Unassembled WGS sequence"/>
</dbReference>
<gene>
    <name evidence="3" type="ORF">CTAYLR_000710</name>
</gene>
<dbReference type="InterPro" id="IPR001310">
    <property type="entry name" value="Histidine_triad_HIT"/>
</dbReference>
<dbReference type="SUPFAM" id="SSF54197">
    <property type="entry name" value="HIT-like"/>
    <property type="match status" value="1"/>
</dbReference>
<dbReference type="InterPro" id="IPR036265">
    <property type="entry name" value="HIT-like_sf"/>
</dbReference>
<dbReference type="AlphaFoldDB" id="A0AAD7XGD2"/>
<feature type="active site" description="Tele-AMP-histidine intermediate" evidence="1">
    <location>
        <position position="444"/>
    </location>
</feature>
<proteinExistence type="predicted"/>
<evidence type="ECO:0000256" key="2">
    <source>
        <dbReference type="SAM" id="SignalP"/>
    </source>
</evidence>
<dbReference type="PRINTS" id="PR00332">
    <property type="entry name" value="HISTRIAD"/>
</dbReference>
<keyword evidence="4" id="KW-1185">Reference proteome</keyword>
<dbReference type="EMBL" id="JAQMWT010000524">
    <property type="protein sequence ID" value="KAJ8600372.1"/>
    <property type="molecule type" value="Genomic_DNA"/>
</dbReference>
<dbReference type="Pfam" id="PF11969">
    <property type="entry name" value="DcpS_C"/>
    <property type="match status" value="1"/>
</dbReference>
<protein>
    <recommendedName>
        <fullName evidence="5">HIT domain-containing protein</fullName>
    </recommendedName>
</protein>
<reference evidence="3" key="1">
    <citation type="submission" date="2023-01" db="EMBL/GenBank/DDBJ databases">
        <title>Metagenome sequencing of chrysophaentin producing Chrysophaeum taylorii.</title>
        <authorList>
            <person name="Davison J."/>
            <person name="Bewley C."/>
        </authorList>
    </citation>
    <scope>NUCLEOTIDE SEQUENCE</scope>
    <source>
        <strain evidence="3">NIES-1699</strain>
    </source>
</reference>
<evidence type="ECO:0000313" key="3">
    <source>
        <dbReference type="EMBL" id="KAJ8600372.1"/>
    </source>
</evidence>
<sequence>MILLLQHLLLGRATTVVVTLLSRGRTEVQTQLLARLEATSPYAVKVAFDTASGIPPQHPNLIALSNAANVRAFGRKVGNFNGKYTDNPARLGALRWFANSGFHYMWMLEDDAYVRNMSAFAATYDDVTADFVGAGGRALPFWVAKGWRVGRPEHAVDRDPFSTAFWCVCRFSKRLAEALIQRLHAEPASSHHEIFLPYVLYRDGLPWHALTDQHRRHLALNAHDGKQHFLTLDQAIHRPDVLVAHPIKELGDRSSHTNNNTVLPLLLRRCRNHTNVLAACVAGEACGTHTSFAACQRACAESNGCAALVYNKYGECYLKRHARPRQPDPPYHQTVAISLEQDIAANPSVFGKLLRRELPVAVLHDEPDYWAFRNIKPYAPLAGLVIPKRYVPHSPEGLAKHLDDLRRVALLVLEQHQPEAYKAGDYWLRFHRPPFSSVDHLHLHCLAPISQAPLWTKFVFLADSPWALDLDKR</sequence>
<organism evidence="3 4">
    <name type="scientific">Chrysophaeum taylorii</name>
    <dbReference type="NCBI Taxonomy" id="2483200"/>
    <lineage>
        <taxon>Eukaryota</taxon>
        <taxon>Sar</taxon>
        <taxon>Stramenopiles</taxon>
        <taxon>Ochrophyta</taxon>
        <taxon>Pelagophyceae</taxon>
        <taxon>Pelagomonadales</taxon>
        <taxon>Pelagomonadaceae</taxon>
        <taxon>Chrysophaeum</taxon>
    </lineage>
</organism>